<feature type="region of interest" description="Disordered" evidence="1">
    <location>
        <begin position="1011"/>
        <end position="1058"/>
    </location>
</feature>
<feature type="compositionally biased region" description="Basic and acidic residues" evidence="1">
    <location>
        <begin position="1020"/>
        <end position="1031"/>
    </location>
</feature>
<dbReference type="Proteomes" id="UP000887581">
    <property type="component" value="Unplaced"/>
</dbReference>
<proteinExistence type="predicted"/>
<evidence type="ECO:0000313" key="4">
    <source>
        <dbReference type="WBParaSite" id="sdigi.contig37.g2537.t1"/>
    </source>
</evidence>
<evidence type="ECO:0000259" key="2">
    <source>
        <dbReference type="Pfam" id="PF24293"/>
    </source>
</evidence>
<reference evidence="4" key="1">
    <citation type="submission" date="2022-11" db="UniProtKB">
        <authorList>
            <consortium name="WormBaseParasite"/>
        </authorList>
    </citation>
    <scope>IDENTIFICATION</scope>
</reference>
<feature type="compositionally biased region" description="Basic residues" evidence="1">
    <location>
        <begin position="1049"/>
        <end position="1058"/>
    </location>
</feature>
<name>A0A915PYM5_9BILA</name>
<accession>A0A915PYM5</accession>
<dbReference type="InterPro" id="IPR056581">
    <property type="entry name" value="TPR_Edg1"/>
</dbReference>
<sequence length="1058" mass="119834">MIAGGVCRKWSFYECGRRRVRYVLPGSEAFWGLLAVRNLGAAGTGKGEETCKTGFQEGGLNHQWQLNWKKQSASGLYTSASELVKYCLRNRTLKELIEMLWCAELQSDERLKVRKAIRGITQLISASTSTAIIAYAEENSINVALKVKDAWVLYEKCSGEKLNEVLSNCLFLFHAVYGIRHIPYLFSSDEVDELERICTTATRLLDQRGLDGLKKKLPRAVMEMYGQKTLPGEETDSVFAHWTFLFSISGVLIAQETDVNENTTKFTEAMEKLVSKIKAHDFDITEMRRLVDFNLTEKVDFAVFKKACYLLPTVQAMVDLRVVGEFLKVLKCIAYGCSDWDTVMTYFYENFREVNGELKTFKHFYQCAWLLMISPTDTLISLFLQCLENMLIVPNLIRILRKVPQYCSIQLETTFEEDSSTKRKAPILMFALRHILTTERSSMHCDAKRRNFIYMCVALSRERHALLKDEKNEPEKEENDSAEASTALLGVVLDFALVDGSLILNHLVLPALKEVFYQEIAVEIGKKLLAPVGARRTPIIWKTEEGIRLCPAEQGDLVVSSSGVSIRQLISTLLDVINENEDFDYTLISSCQDCLRLLGERLKGESSWTYKYALASWFYKCLVSYTREIPRLLYEALKDEKKQTMKVVESITDNDVSGRSLLRKLFELAIINSDLTLEIVRDGFSTSISIDGCDISGALVDVIRDHNKFPSSKMGNLVEIIKAIVNHLDPPRQTIFLLTDISESSFYGLRLIEPLLLIQEATICAIHYDKKSTDDMTAVPFGVLEIENEVAVKLLKLFCELVKDHMEKEMIDLRRSCLKYKVEIKEPRVIPNDVNISREVRVGTELIHLYIAAVILTNHVIELPPYLKILLIQLTNYHIELGRMKLGTSFDEIISMALVGQGAKEKTVNNILPSCEYQCVTSDSDQRMSSVDDTSLFSSTADLKSAGVNTVRESSNHRLLETSGQNTIFLAGTRLIKDPSVSAIIENRLHNSKKNNERKLVAMPKAKYGALPHLSTTNDNARESGRLHFEGDNVNNRYNSDGSGGRINSSRRKNKKRK</sequence>
<protein>
    <recommendedName>
        <fullName evidence="2">Edg1 TPR repeats region domain-containing protein</fullName>
    </recommendedName>
</protein>
<dbReference type="WBParaSite" id="sdigi.contig37.g2537.t1">
    <property type="protein sequence ID" value="sdigi.contig37.g2537.t1"/>
    <property type="gene ID" value="sdigi.contig37.g2537"/>
</dbReference>
<organism evidence="3 4">
    <name type="scientific">Setaria digitata</name>
    <dbReference type="NCBI Taxonomy" id="48799"/>
    <lineage>
        <taxon>Eukaryota</taxon>
        <taxon>Metazoa</taxon>
        <taxon>Ecdysozoa</taxon>
        <taxon>Nematoda</taxon>
        <taxon>Chromadorea</taxon>
        <taxon>Rhabditida</taxon>
        <taxon>Spirurina</taxon>
        <taxon>Spiruromorpha</taxon>
        <taxon>Filarioidea</taxon>
        <taxon>Setariidae</taxon>
        <taxon>Setaria</taxon>
    </lineage>
</organism>
<feature type="domain" description="Edg1 TPR repeats region" evidence="2">
    <location>
        <begin position="366"/>
        <end position="605"/>
    </location>
</feature>
<dbReference type="Pfam" id="PF24293">
    <property type="entry name" value="TPR_Edg1"/>
    <property type="match status" value="1"/>
</dbReference>
<dbReference type="AlphaFoldDB" id="A0A915PYM5"/>
<keyword evidence="3" id="KW-1185">Reference proteome</keyword>
<evidence type="ECO:0000313" key="3">
    <source>
        <dbReference type="Proteomes" id="UP000887581"/>
    </source>
</evidence>
<evidence type="ECO:0000256" key="1">
    <source>
        <dbReference type="SAM" id="MobiDB-lite"/>
    </source>
</evidence>